<protein>
    <submittedName>
        <fullName evidence="3">Uncharacterized protein</fullName>
    </submittedName>
</protein>
<keyword evidence="2" id="KW-0812">Transmembrane</keyword>
<feature type="compositionally biased region" description="Gly residues" evidence="1">
    <location>
        <begin position="422"/>
        <end position="458"/>
    </location>
</feature>
<feature type="compositionally biased region" description="Basic and acidic residues" evidence="1">
    <location>
        <begin position="231"/>
        <end position="254"/>
    </location>
</feature>
<dbReference type="RefSeq" id="WP_181750878.1">
    <property type="nucleotide sequence ID" value="NZ_JACEIQ010000003.1"/>
</dbReference>
<dbReference type="InterPro" id="IPR052258">
    <property type="entry name" value="Diverse_Func_Domain-Protein"/>
</dbReference>
<evidence type="ECO:0000313" key="4">
    <source>
        <dbReference type="Proteomes" id="UP000535491"/>
    </source>
</evidence>
<gene>
    <name evidence="3" type="ORF">H1191_04895</name>
</gene>
<feature type="compositionally biased region" description="Polar residues" evidence="1">
    <location>
        <begin position="348"/>
        <end position="362"/>
    </location>
</feature>
<dbReference type="PANTHER" id="PTHR37612">
    <property type="entry name" value="FIBROIN HEAVY CHAIN FIB-H LIKE PROTEIN"/>
    <property type="match status" value="1"/>
</dbReference>
<feature type="transmembrane region" description="Helical" evidence="2">
    <location>
        <begin position="59"/>
        <end position="76"/>
    </location>
</feature>
<name>A0A7W2A8B3_9BACL</name>
<feature type="compositionally biased region" description="Low complexity" evidence="1">
    <location>
        <begin position="307"/>
        <end position="321"/>
    </location>
</feature>
<keyword evidence="2" id="KW-0472">Membrane</keyword>
<accession>A0A7W2A8B3</accession>
<evidence type="ECO:0000256" key="1">
    <source>
        <dbReference type="SAM" id="MobiDB-lite"/>
    </source>
</evidence>
<feature type="transmembrane region" description="Helical" evidence="2">
    <location>
        <begin position="145"/>
        <end position="164"/>
    </location>
</feature>
<feature type="compositionally biased region" description="Gly residues" evidence="1">
    <location>
        <begin position="471"/>
        <end position="484"/>
    </location>
</feature>
<feature type="compositionally biased region" description="Low complexity" evidence="1">
    <location>
        <begin position="381"/>
        <end position="421"/>
    </location>
</feature>
<keyword evidence="4" id="KW-1185">Reference proteome</keyword>
<organism evidence="3 4">
    <name type="scientific">Paenactinomyces guangxiensis</name>
    <dbReference type="NCBI Taxonomy" id="1490290"/>
    <lineage>
        <taxon>Bacteria</taxon>
        <taxon>Bacillati</taxon>
        <taxon>Bacillota</taxon>
        <taxon>Bacilli</taxon>
        <taxon>Bacillales</taxon>
        <taxon>Thermoactinomycetaceae</taxon>
        <taxon>Paenactinomyces</taxon>
    </lineage>
</organism>
<keyword evidence="2" id="KW-1133">Transmembrane helix</keyword>
<dbReference type="Proteomes" id="UP000535491">
    <property type="component" value="Unassembled WGS sequence"/>
</dbReference>
<dbReference type="EMBL" id="JACEIQ010000003">
    <property type="protein sequence ID" value="MBA4493638.1"/>
    <property type="molecule type" value="Genomic_DNA"/>
</dbReference>
<feature type="region of interest" description="Disordered" evidence="1">
    <location>
        <begin position="267"/>
        <end position="334"/>
    </location>
</feature>
<feature type="compositionally biased region" description="Low complexity" evidence="1">
    <location>
        <begin position="363"/>
        <end position="374"/>
    </location>
</feature>
<dbReference type="PANTHER" id="PTHR37612:SF20">
    <property type="entry name" value="PER-HEXAMER REPEAT PROTEIN 5-RELATED"/>
    <property type="match status" value="1"/>
</dbReference>
<proteinExistence type="predicted"/>
<feature type="region of interest" description="Disordered" evidence="1">
    <location>
        <begin position="348"/>
        <end position="502"/>
    </location>
</feature>
<reference evidence="3 4" key="1">
    <citation type="submission" date="2020-07" db="EMBL/GenBank/DDBJ databases">
        <authorList>
            <person name="Feng H."/>
        </authorList>
    </citation>
    <scope>NUCLEOTIDE SEQUENCE [LARGE SCALE GENOMIC DNA]</scope>
    <source>
        <strain evidence="4">s-10</strain>
    </source>
</reference>
<dbReference type="AlphaFoldDB" id="A0A7W2A8B3"/>
<evidence type="ECO:0000313" key="3">
    <source>
        <dbReference type="EMBL" id="MBA4493638.1"/>
    </source>
</evidence>
<comment type="caution">
    <text evidence="3">The sequence shown here is derived from an EMBL/GenBank/DDBJ whole genome shotgun (WGS) entry which is preliminary data.</text>
</comment>
<evidence type="ECO:0000256" key="2">
    <source>
        <dbReference type="SAM" id="Phobius"/>
    </source>
</evidence>
<sequence>MKREILPAWLSSLSAGRNRIWKQRVLIWGKRGLWLGLGLACAILLLARAVPLAHPNEAAGWVLLGGCLTGLIIGVWRKPTWHETVHVIDHRLKLYDRLLTVWQLREQTGPLVSLQRKDALYHLKQKLPQIDQCLPLAWGSKKEGLAILACVALAVLLLFLPNPLTEMARQQEKVVQAIENQQEKIEKQKEQVEKEAKISPEVKQALQKELSQLAEQLKKSETLEQAAAEMAKSEERLNELKKKADQAKAPADKQLSEWMQQEKLASLGKAMSEGGNQPKAQTREEIKQTLQSLTPEEKEKLARQLNQLAEQWSQSASASARDAAKQLQQAAAEIASNSATAAGTLSQAMSAAGTAMNQQQADQQMVSRSQQVVQAGKTTVAAASGLTGTGSNSNGNATSANGSASSNGSSGNQTGGSSLSGSGTGSQPGTGSGNGQGNGSGSGAGSGSGQGNGIGTGAGSRNVLVPWSRINGGGPGETVGGPQGEGTEHQSHTQTTLPGISRPYDQVFTQYETDVRQALERGDLSPELQQIIREYFSSIEP</sequence>
<feature type="region of interest" description="Disordered" evidence="1">
    <location>
        <begin position="225"/>
        <end position="254"/>
    </location>
</feature>